<protein>
    <submittedName>
        <fullName evidence="4">Damage-inducible protein DinB</fullName>
    </submittedName>
</protein>
<dbReference type="Gene3D" id="1.20.120.450">
    <property type="entry name" value="dinb family like domain"/>
    <property type="match status" value="1"/>
</dbReference>
<accession>A0A6G4A424</accession>
<evidence type="ECO:0000256" key="2">
    <source>
        <dbReference type="ARBA" id="ARBA00022723"/>
    </source>
</evidence>
<feature type="binding site" evidence="3">
    <location>
        <position position="123"/>
    </location>
    <ligand>
        <name>a divalent metal cation</name>
        <dbReference type="ChEBI" id="CHEBI:60240"/>
    </ligand>
</feature>
<evidence type="ECO:0000256" key="3">
    <source>
        <dbReference type="PIRSR" id="PIRSR607837-1"/>
    </source>
</evidence>
<evidence type="ECO:0000313" key="4">
    <source>
        <dbReference type="EMBL" id="NEW09256.1"/>
    </source>
</evidence>
<comment type="similarity">
    <text evidence="1">Belongs to the DinB family.</text>
</comment>
<feature type="binding site" evidence="3">
    <location>
        <position position="37"/>
    </location>
    <ligand>
        <name>a divalent metal cation</name>
        <dbReference type="ChEBI" id="CHEBI:60240"/>
    </ligand>
</feature>
<sequence>MKTIQKMYEHLNWANQRILETLQNVEVEFQQVSLFSHILYSEQVWIARIKGKDSSQMPIWSDSDLEVCAKLIKQNEDNFKTLLTEIAETDLDNLISYTNSKGKEFKTSIRDILTHVALHGQYHRGQINSRIRADGFEPVNTDYITFVR</sequence>
<keyword evidence="2 3" id="KW-0479">Metal-binding</keyword>
<dbReference type="InterPro" id="IPR007837">
    <property type="entry name" value="DinB"/>
</dbReference>
<dbReference type="PANTHER" id="PTHR37302:SF3">
    <property type="entry name" value="DAMAGE-INDUCIBLE PROTEIN DINB"/>
    <property type="match status" value="1"/>
</dbReference>
<dbReference type="PANTHER" id="PTHR37302">
    <property type="entry name" value="SLR1116 PROTEIN"/>
    <property type="match status" value="1"/>
</dbReference>
<dbReference type="AlphaFoldDB" id="A0A6G4A424"/>
<dbReference type="EMBL" id="JAAIKC010000015">
    <property type="protein sequence ID" value="NEW09256.1"/>
    <property type="molecule type" value="Genomic_DNA"/>
</dbReference>
<dbReference type="SUPFAM" id="SSF109854">
    <property type="entry name" value="DinB/YfiT-like putative metalloenzymes"/>
    <property type="match status" value="1"/>
</dbReference>
<organism evidence="4">
    <name type="scientific">Paenibacillus sp. SYP-B3998</name>
    <dbReference type="NCBI Taxonomy" id="2678564"/>
    <lineage>
        <taxon>Bacteria</taxon>
        <taxon>Bacillati</taxon>
        <taxon>Bacillota</taxon>
        <taxon>Bacilli</taxon>
        <taxon>Bacillales</taxon>
        <taxon>Paenibacillaceae</taxon>
        <taxon>Paenibacillus</taxon>
    </lineage>
</organism>
<name>A0A6G4A424_9BACL</name>
<dbReference type="RefSeq" id="WP_163952951.1">
    <property type="nucleotide sequence ID" value="NZ_JAAIKC010000015.1"/>
</dbReference>
<proteinExistence type="inferred from homology"/>
<dbReference type="InterPro" id="IPR034660">
    <property type="entry name" value="DinB/YfiT-like"/>
</dbReference>
<evidence type="ECO:0000256" key="1">
    <source>
        <dbReference type="ARBA" id="ARBA00008635"/>
    </source>
</evidence>
<dbReference type="Pfam" id="PF05163">
    <property type="entry name" value="DinB"/>
    <property type="match status" value="1"/>
</dbReference>
<gene>
    <name evidence="4" type="ORF">GK047_25160</name>
</gene>
<dbReference type="GO" id="GO:0046872">
    <property type="term" value="F:metal ion binding"/>
    <property type="evidence" value="ECO:0007669"/>
    <property type="project" value="UniProtKB-KW"/>
</dbReference>
<feature type="binding site" evidence="3">
    <location>
        <position position="119"/>
    </location>
    <ligand>
        <name>a divalent metal cation</name>
        <dbReference type="ChEBI" id="CHEBI:60240"/>
    </ligand>
</feature>
<comment type="caution">
    <text evidence="4">The sequence shown here is derived from an EMBL/GenBank/DDBJ whole genome shotgun (WGS) entry which is preliminary data.</text>
</comment>
<reference evidence="4" key="1">
    <citation type="submission" date="2020-02" db="EMBL/GenBank/DDBJ databases">
        <authorList>
            <person name="Shen X.-R."/>
            <person name="Zhang Y.-X."/>
        </authorList>
    </citation>
    <scope>NUCLEOTIDE SEQUENCE</scope>
    <source>
        <strain evidence="4">SYP-B3998</strain>
    </source>
</reference>